<dbReference type="PROSITE" id="PS51257">
    <property type="entry name" value="PROKAR_LIPOPROTEIN"/>
    <property type="match status" value="1"/>
</dbReference>
<dbReference type="Proteomes" id="UP000198820">
    <property type="component" value="Unassembled WGS sequence"/>
</dbReference>
<dbReference type="AlphaFoldDB" id="A0A1H4DYU7"/>
<keyword evidence="2" id="KW-1185">Reference proteome</keyword>
<accession>A0A1H4DYU7</accession>
<organism evidence="1 2">
    <name type="scientific">Psychroflexus halocasei</name>
    <dbReference type="NCBI Taxonomy" id="908615"/>
    <lineage>
        <taxon>Bacteria</taxon>
        <taxon>Pseudomonadati</taxon>
        <taxon>Bacteroidota</taxon>
        <taxon>Flavobacteriia</taxon>
        <taxon>Flavobacteriales</taxon>
        <taxon>Flavobacteriaceae</taxon>
        <taxon>Psychroflexus</taxon>
    </lineage>
</organism>
<evidence type="ECO:0000313" key="1">
    <source>
        <dbReference type="EMBL" id="SEA77953.1"/>
    </source>
</evidence>
<protein>
    <submittedName>
        <fullName evidence="1">Uncharacterized protein</fullName>
    </submittedName>
</protein>
<reference evidence="1 2" key="1">
    <citation type="submission" date="2016-10" db="EMBL/GenBank/DDBJ databases">
        <authorList>
            <person name="de Groot N.N."/>
        </authorList>
    </citation>
    <scope>NUCLEOTIDE SEQUENCE [LARGE SCALE GENOMIC DNA]</scope>
    <source>
        <strain evidence="1 2">DSM 23581</strain>
    </source>
</reference>
<sequence>MKKILILIGILLFSCTDEPDLNNYNLEIQNNSNENLNIEAYFEGNLISNINLSANNSGLECTYSDESFIGYKLTQCQIDSIIFKFENNKGYISAINNPSALDFPNDTNPFGFSSKFVLNNNVYQFIINQDDFDNANDLP</sequence>
<gene>
    <name evidence="1" type="ORF">SAMN05421540_1195</name>
</gene>
<dbReference type="STRING" id="908615.SAMN05421540_1195"/>
<name>A0A1H4DYU7_9FLAO</name>
<dbReference type="EMBL" id="FNQF01000019">
    <property type="protein sequence ID" value="SEA77953.1"/>
    <property type="molecule type" value="Genomic_DNA"/>
</dbReference>
<dbReference type="RefSeq" id="WP_093246011.1">
    <property type="nucleotide sequence ID" value="NZ_FNQF01000019.1"/>
</dbReference>
<evidence type="ECO:0000313" key="2">
    <source>
        <dbReference type="Proteomes" id="UP000198820"/>
    </source>
</evidence>
<proteinExistence type="predicted"/>